<dbReference type="SMART" id="SM00456">
    <property type="entry name" value="WW"/>
    <property type="match status" value="1"/>
</dbReference>
<dbReference type="Proteomes" id="UP000092154">
    <property type="component" value="Unassembled WGS sequence"/>
</dbReference>
<dbReference type="SUPFAM" id="SSF50978">
    <property type="entry name" value="WD40 repeat-like"/>
    <property type="match status" value="1"/>
</dbReference>
<dbReference type="InterPro" id="IPR001202">
    <property type="entry name" value="WW_dom"/>
</dbReference>
<dbReference type="InterPro" id="IPR036322">
    <property type="entry name" value="WD40_repeat_dom_sf"/>
</dbReference>
<dbReference type="Gene3D" id="2.130.10.10">
    <property type="entry name" value="YVTN repeat-like/Quinoprotein amine dehydrogenase"/>
    <property type="match status" value="3"/>
</dbReference>
<feature type="repeat" description="WD" evidence="3">
    <location>
        <begin position="230"/>
        <end position="271"/>
    </location>
</feature>
<feature type="compositionally biased region" description="Polar residues" evidence="4">
    <location>
        <begin position="400"/>
        <end position="410"/>
    </location>
</feature>
<feature type="region of interest" description="Disordered" evidence="4">
    <location>
        <begin position="394"/>
        <end position="418"/>
    </location>
</feature>
<dbReference type="Pfam" id="PF06985">
    <property type="entry name" value="HET"/>
    <property type="match status" value="1"/>
</dbReference>
<feature type="domain" description="WW" evidence="5">
    <location>
        <begin position="17"/>
        <end position="50"/>
    </location>
</feature>
<dbReference type="CDD" id="cd00200">
    <property type="entry name" value="WD40"/>
    <property type="match status" value="1"/>
</dbReference>
<evidence type="ECO:0000256" key="2">
    <source>
        <dbReference type="ARBA" id="ARBA00022737"/>
    </source>
</evidence>
<dbReference type="CDD" id="cd00201">
    <property type="entry name" value="WW"/>
    <property type="match status" value="1"/>
</dbReference>
<dbReference type="PROSITE" id="PS00678">
    <property type="entry name" value="WD_REPEATS_1"/>
    <property type="match status" value="1"/>
</dbReference>
<dbReference type="AlphaFoldDB" id="A0A1B7MQW2"/>
<dbReference type="PROSITE" id="PS50082">
    <property type="entry name" value="WD_REPEATS_2"/>
    <property type="match status" value="6"/>
</dbReference>
<protein>
    <submittedName>
        <fullName evidence="6">WD40 repeat-like protein</fullName>
    </submittedName>
</protein>
<sequence length="965" mass="107834">MASWNRPLPGVRLDRPGQVVPGCEWHISPLGRSYFVNRNTRTTSWKKPTPERPAGSLTPECIIEGHSNGIWSLACVGTRYNLMSASGDGSIRQWKRYGEQVGKPWRSDGVAVGSIAVSPDETMVVSGNTGGIVQLWKEGNMVRDPWQGHNAAVRCLDWSPNVREVASGSQDGTIRRWNPDTGRQIALPIETGHGWVNTVKYSPQGDNFASGGEDGMIRVWSKDGKLLIEIKGHISSVNSLCWSKDGIHIFSGSKDKTIRKWQSIDGKKLIVLRGHTKAVRCLCLSPDEHHLLSVSTDCSVRIWDIKTNQQVGEPLLHDDELSALAISSDGRYLASGGLDKNIYLWSIEAALRKGGDQVRSVAKLEERATLSGDVPNHFVPSKQQANNRAIGIYGDGLGRNGTNRASQRSDPLTGPRMRKPRQQYLIPSDAEGAIRKVIHAQLENAPPRLFDTTTGILHDRDAQIKAFQTTTQYKELLSSPMNHADLRLEHIKEAAVIYFRYAMLSHRWEGKEPLLHDVQDKVVYYLNSVGGILKLQSFCKAARDAGLRWAWSDTCCIDKSNNVELQESVNSMFIWYRHSTLTIIYLSDVSPSSKSGALARSAWNERGWTVQEFLAPKVVVFYQRDWTLYLDDHTPNHKESVTIMQELAYATGIDPGALVTFHPGMRGAREKLQWASKRVTTWQEDIAYSLFGIFGVHLPIIYGEKKQNALGRLLQEIVARSGDITALDWVGKPSEFNSCLPANITSYEVAPCTLPSLSEDKIQTAVSPLHNTIAVELASKLYTLLHNTTASRFANCRLHLPCIAFVVTAIKRRRDQDQATYFTYDVKVDGLNNLLITTDEKLIQFSRTRPARHPLLLVRPWDRSLLELPDVADDMQSMDDCTPPTSPSCDSLAGLPADYGLDHSESYRRALRLIVHLGQPFAAFLLVQQWGGEYKRIASDHDIIAQVRDMSSVCDMMDVRTLEIL</sequence>
<keyword evidence="2" id="KW-0677">Repeat</keyword>
<feature type="repeat" description="WD" evidence="3">
    <location>
        <begin position="63"/>
        <end position="95"/>
    </location>
</feature>
<feature type="repeat" description="WD" evidence="3">
    <location>
        <begin position="146"/>
        <end position="187"/>
    </location>
</feature>
<keyword evidence="7" id="KW-1185">Reference proteome</keyword>
<evidence type="ECO:0000256" key="3">
    <source>
        <dbReference type="PROSITE-ProRule" id="PRU00221"/>
    </source>
</evidence>
<dbReference type="PANTHER" id="PTHR19879:SF9">
    <property type="entry name" value="TRANSCRIPTION INITIATION FACTOR TFIID SUBUNIT 5"/>
    <property type="match status" value="1"/>
</dbReference>
<dbReference type="InterPro" id="IPR020472">
    <property type="entry name" value="WD40_PAC1"/>
</dbReference>
<organism evidence="6 7">
    <name type="scientific">Rhizopogon vinicolor AM-OR11-026</name>
    <dbReference type="NCBI Taxonomy" id="1314800"/>
    <lineage>
        <taxon>Eukaryota</taxon>
        <taxon>Fungi</taxon>
        <taxon>Dikarya</taxon>
        <taxon>Basidiomycota</taxon>
        <taxon>Agaricomycotina</taxon>
        <taxon>Agaricomycetes</taxon>
        <taxon>Agaricomycetidae</taxon>
        <taxon>Boletales</taxon>
        <taxon>Suillineae</taxon>
        <taxon>Rhizopogonaceae</taxon>
        <taxon>Rhizopogon</taxon>
    </lineage>
</organism>
<evidence type="ECO:0000256" key="4">
    <source>
        <dbReference type="SAM" id="MobiDB-lite"/>
    </source>
</evidence>
<feature type="repeat" description="WD" evidence="3">
    <location>
        <begin position="317"/>
        <end position="348"/>
    </location>
</feature>
<evidence type="ECO:0000313" key="6">
    <source>
        <dbReference type="EMBL" id="OAX34977.1"/>
    </source>
</evidence>
<dbReference type="InParanoid" id="A0A1B7MQW2"/>
<proteinExistence type="predicted"/>
<dbReference type="SUPFAM" id="SSF51045">
    <property type="entry name" value="WW domain"/>
    <property type="match status" value="1"/>
</dbReference>
<reference evidence="6 7" key="1">
    <citation type="submission" date="2016-06" db="EMBL/GenBank/DDBJ databases">
        <title>Comparative genomics of the ectomycorrhizal sister species Rhizopogon vinicolor and Rhizopogon vesiculosus (Basidiomycota: Boletales) reveals a divergence of the mating type B locus.</title>
        <authorList>
            <consortium name="DOE Joint Genome Institute"/>
            <person name="Mujic A.B."/>
            <person name="Kuo A."/>
            <person name="Tritt A."/>
            <person name="Lipzen A."/>
            <person name="Chen C."/>
            <person name="Johnson J."/>
            <person name="Sharma A."/>
            <person name="Barry K."/>
            <person name="Grigoriev I.V."/>
            <person name="Spatafora J.W."/>
        </authorList>
    </citation>
    <scope>NUCLEOTIDE SEQUENCE [LARGE SCALE GENOMIC DNA]</scope>
    <source>
        <strain evidence="6 7">AM-OR11-026</strain>
    </source>
</reference>
<name>A0A1B7MQW2_9AGAM</name>
<dbReference type="InterPro" id="IPR010730">
    <property type="entry name" value="HET"/>
</dbReference>
<dbReference type="EMBL" id="KV448546">
    <property type="protein sequence ID" value="OAX34977.1"/>
    <property type="molecule type" value="Genomic_DNA"/>
</dbReference>
<dbReference type="Pfam" id="PF00400">
    <property type="entry name" value="WD40"/>
    <property type="match status" value="7"/>
</dbReference>
<dbReference type="Gene3D" id="2.20.70.10">
    <property type="match status" value="1"/>
</dbReference>
<evidence type="ECO:0000259" key="5">
    <source>
        <dbReference type="PROSITE" id="PS50020"/>
    </source>
</evidence>
<gene>
    <name evidence="6" type="ORF">K503DRAFT_868573</name>
</gene>
<dbReference type="PROSITE" id="PS50294">
    <property type="entry name" value="WD_REPEATS_REGION"/>
    <property type="match status" value="5"/>
</dbReference>
<dbReference type="SMART" id="SM00320">
    <property type="entry name" value="WD40"/>
    <property type="match status" value="7"/>
</dbReference>
<dbReference type="PROSITE" id="PS50020">
    <property type="entry name" value="WW_DOMAIN_2"/>
    <property type="match status" value="1"/>
</dbReference>
<dbReference type="PANTHER" id="PTHR19879">
    <property type="entry name" value="TRANSCRIPTION INITIATION FACTOR TFIID"/>
    <property type="match status" value="1"/>
</dbReference>
<dbReference type="InterPro" id="IPR001680">
    <property type="entry name" value="WD40_rpt"/>
</dbReference>
<dbReference type="STRING" id="1314800.A0A1B7MQW2"/>
<evidence type="ECO:0000256" key="1">
    <source>
        <dbReference type="ARBA" id="ARBA00022574"/>
    </source>
</evidence>
<feature type="repeat" description="WD" evidence="3">
    <location>
        <begin position="272"/>
        <end position="313"/>
    </location>
</feature>
<dbReference type="InterPro" id="IPR036020">
    <property type="entry name" value="WW_dom_sf"/>
</dbReference>
<evidence type="ECO:0000313" key="7">
    <source>
        <dbReference type="Proteomes" id="UP000092154"/>
    </source>
</evidence>
<dbReference type="InterPro" id="IPR015943">
    <property type="entry name" value="WD40/YVTN_repeat-like_dom_sf"/>
</dbReference>
<feature type="repeat" description="WD" evidence="3">
    <location>
        <begin position="189"/>
        <end position="221"/>
    </location>
</feature>
<accession>A0A1B7MQW2</accession>
<dbReference type="InterPro" id="IPR019775">
    <property type="entry name" value="WD40_repeat_CS"/>
</dbReference>
<dbReference type="PRINTS" id="PR00320">
    <property type="entry name" value="GPROTEINBRPT"/>
</dbReference>
<dbReference type="OrthoDB" id="10328962at2759"/>
<keyword evidence="1 3" id="KW-0853">WD repeat</keyword>